<dbReference type="EMBL" id="QGNW01000048">
    <property type="protein sequence ID" value="RVX07031.1"/>
    <property type="molecule type" value="Genomic_DNA"/>
</dbReference>
<sequence>MKSTNGYIFILGGSTVSWKSAKQTRITWSTMEAEFITLEKASFEVDWLRNLLADIPLWTRPTLSVSMRCDSQAAIAKAMSKIFNGRTAYTPKTQYCATVA</sequence>
<evidence type="ECO:0000313" key="2">
    <source>
        <dbReference type="Proteomes" id="UP000288805"/>
    </source>
</evidence>
<gene>
    <name evidence="1" type="ORF">CK203_030459</name>
</gene>
<dbReference type="PANTHER" id="PTHR11439:SF440">
    <property type="entry name" value="INTEGRASE CATALYTIC DOMAIN-CONTAINING PROTEIN"/>
    <property type="match status" value="1"/>
</dbReference>
<evidence type="ECO:0008006" key="3">
    <source>
        <dbReference type="Google" id="ProtNLM"/>
    </source>
</evidence>
<dbReference type="CDD" id="cd09272">
    <property type="entry name" value="RNase_HI_RT_Ty1"/>
    <property type="match status" value="1"/>
</dbReference>
<organism evidence="1 2">
    <name type="scientific">Vitis vinifera</name>
    <name type="common">Grape</name>
    <dbReference type="NCBI Taxonomy" id="29760"/>
    <lineage>
        <taxon>Eukaryota</taxon>
        <taxon>Viridiplantae</taxon>
        <taxon>Streptophyta</taxon>
        <taxon>Embryophyta</taxon>
        <taxon>Tracheophyta</taxon>
        <taxon>Spermatophyta</taxon>
        <taxon>Magnoliopsida</taxon>
        <taxon>eudicotyledons</taxon>
        <taxon>Gunneridae</taxon>
        <taxon>Pentapetalae</taxon>
        <taxon>rosids</taxon>
        <taxon>Vitales</taxon>
        <taxon>Vitaceae</taxon>
        <taxon>Viteae</taxon>
        <taxon>Vitis</taxon>
    </lineage>
</organism>
<dbReference type="Proteomes" id="UP000288805">
    <property type="component" value="Unassembled WGS sequence"/>
</dbReference>
<reference evidence="1 2" key="1">
    <citation type="journal article" date="2018" name="PLoS Genet.">
        <title>Population sequencing reveals clonal diversity and ancestral inbreeding in the grapevine cultivar Chardonnay.</title>
        <authorList>
            <person name="Roach M.J."/>
            <person name="Johnson D.L."/>
            <person name="Bohlmann J."/>
            <person name="van Vuuren H.J."/>
            <person name="Jones S.J."/>
            <person name="Pretorius I.S."/>
            <person name="Schmidt S.A."/>
            <person name="Borneman A.R."/>
        </authorList>
    </citation>
    <scope>NUCLEOTIDE SEQUENCE [LARGE SCALE GENOMIC DNA]</scope>
    <source>
        <strain evidence="2">cv. Chardonnay</strain>
        <tissue evidence="1">Leaf</tissue>
    </source>
</reference>
<proteinExistence type="predicted"/>
<accession>A0A438JDL1</accession>
<dbReference type="AlphaFoldDB" id="A0A438JDL1"/>
<evidence type="ECO:0000313" key="1">
    <source>
        <dbReference type="EMBL" id="RVX07031.1"/>
    </source>
</evidence>
<comment type="caution">
    <text evidence="1">The sequence shown here is derived from an EMBL/GenBank/DDBJ whole genome shotgun (WGS) entry which is preliminary data.</text>
</comment>
<dbReference type="PANTHER" id="PTHR11439">
    <property type="entry name" value="GAG-POL-RELATED RETROTRANSPOSON"/>
    <property type="match status" value="1"/>
</dbReference>
<name>A0A438JDL1_VITVI</name>
<protein>
    <recommendedName>
        <fullName evidence="3">Retrovirus-related Pol polyprotein from transposon TNT 1-94</fullName>
    </recommendedName>
</protein>